<protein>
    <submittedName>
        <fullName evidence="2">Uncharacterized protein</fullName>
    </submittedName>
</protein>
<evidence type="ECO:0000256" key="1">
    <source>
        <dbReference type="SAM" id="MobiDB-lite"/>
    </source>
</evidence>
<proteinExistence type="predicted"/>
<sequence length="71" mass="6920">MPSGCALASAVTSAKVSHGNVGSEADLPPGTGLTGLRPNAAESSVPDINRVTAATGTTHPAMHTVAVQLVA</sequence>
<dbReference type="Proteomes" id="UP000467636">
    <property type="component" value="Chromosome"/>
</dbReference>
<gene>
    <name evidence="2" type="ORF">MTER_29360</name>
</gene>
<feature type="region of interest" description="Disordered" evidence="1">
    <location>
        <begin position="15"/>
        <end position="45"/>
    </location>
</feature>
<organism evidence="2 3">
    <name type="scientific">Mycolicibacter terrae</name>
    <dbReference type="NCBI Taxonomy" id="1788"/>
    <lineage>
        <taxon>Bacteria</taxon>
        <taxon>Bacillati</taxon>
        <taxon>Actinomycetota</taxon>
        <taxon>Actinomycetes</taxon>
        <taxon>Mycobacteriales</taxon>
        <taxon>Mycobacteriaceae</taxon>
        <taxon>Mycolicibacter</taxon>
    </lineage>
</organism>
<reference evidence="2 3" key="1">
    <citation type="journal article" date="2019" name="Emerg. Microbes Infect.">
        <title>Comprehensive subspecies identification of 175 nontuberculous mycobacteria species based on 7547 genomic profiles.</title>
        <authorList>
            <person name="Matsumoto Y."/>
            <person name="Kinjo T."/>
            <person name="Motooka D."/>
            <person name="Nabeya D."/>
            <person name="Jung N."/>
            <person name="Uechi K."/>
            <person name="Horii T."/>
            <person name="Iida T."/>
            <person name="Fujita J."/>
            <person name="Nakamura S."/>
        </authorList>
    </citation>
    <scope>NUCLEOTIDE SEQUENCE [LARGE SCALE GENOMIC DNA]</scope>
    <source>
        <strain evidence="2 3">JCM 12143</strain>
    </source>
</reference>
<name>A0AAD1I095_9MYCO</name>
<keyword evidence="3" id="KW-1185">Reference proteome</keyword>
<accession>A0AAD1I095</accession>
<evidence type="ECO:0000313" key="3">
    <source>
        <dbReference type="Proteomes" id="UP000467636"/>
    </source>
</evidence>
<dbReference type="EMBL" id="AP022564">
    <property type="protein sequence ID" value="BBX23525.1"/>
    <property type="molecule type" value="Genomic_DNA"/>
</dbReference>
<dbReference type="AlphaFoldDB" id="A0AAD1I095"/>
<evidence type="ECO:0000313" key="2">
    <source>
        <dbReference type="EMBL" id="BBX23525.1"/>
    </source>
</evidence>